<evidence type="ECO:0000313" key="2">
    <source>
        <dbReference type="Proteomes" id="UP000481360"/>
    </source>
</evidence>
<gene>
    <name evidence="1" type="ORF">G7043_10775</name>
</gene>
<dbReference type="RefSeq" id="WP_166045419.1">
    <property type="nucleotide sequence ID" value="NZ_JAAMPJ010000002.1"/>
</dbReference>
<organism evidence="1 2">
    <name type="scientific">Lentzea alba</name>
    <dbReference type="NCBI Taxonomy" id="2714351"/>
    <lineage>
        <taxon>Bacteria</taxon>
        <taxon>Bacillati</taxon>
        <taxon>Actinomycetota</taxon>
        <taxon>Actinomycetes</taxon>
        <taxon>Pseudonocardiales</taxon>
        <taxon>Pseudonocardiaceae</taxon>
        <taxon>Lentzea</taxon>
    </lineage>
</organism>
<evidence type="ECO:0000313" key="1">
    <source>
        <dbReference type="EMBL" id="NGY59408.1"/>
    </source>
</evidence>
<dbReference type="Proteomes" id="UP000481360">
    <property type="component" value="Unassembled WGS sequence"/>
</dbReference>
<dbReference type="EMBL" id="JAAMPJ010000002">
    <property type="protein sequence ID" value="NGY59408.1"/>
    <property type="molecule type" value="Genomic_DNA"/>
</dbReference>
<comment type="caution">
    <text evidence="1">The sequence shown here is derived from an EMBL/GenBank/DDBJ whole genome shotgun (WGS) entry which is preliminary data.</text>
</comment>
<reference evidence="1 2" key="1">
    <citation type="submission" date="2020-03" db="EMBL/GenBank/DDBJ databases">
        <title>Isolation and identification of active actinomycetes.</title>
        <authorList>
            <person name="Sun X."/>
        </authorList>
    </citation>
    <scope>NUCLEOTIDE SEQUENCE [LARGE SCALE GENOMIC DNA]</scope>
    <source>
        <strain evidence="1 2">NEAU-D13</strain>
    </source>
</reference>
<accession>A0A7C9RP69</accession>
<sequence length="115" mass="12405">MSDAAAIRAFPALAGLIAIRDAGWTFVHRDVVAGVPTQVDGYRVWPGDWIDAVRVRDEGDAMALRTDGDEPPGIVWERTGSLPHIVEELLSLPAPGDRLAPRLVVVTGPMLWTPA</sequence>
<dbReference type="AlphaFoldDB" id="A0A7C9RP69"/>
<protein>
    <submittedName>
        <fullName evidence="1">Uncharacterized protein</fullName>
    </submittedName>
</protein>
<proteinExistence type="predicted"/>
<name>A0A7C9RP69_9PSEU</name>
<keyword evidence="2" id="KW-1185">Reference proteome</keyword>